<keyword evidence="2" id="KW-1133">Transmembrane helix</keyword>
<keyword evidence="2" id="KW-0472">Membrane</keyword>
<feature type="domain" description="P2X purinoreceptor 7 intracellular" evidence="3">
    <location>
        <begin position="320"/>
        <end position="445"/>
    </location>
</feature>
<dbReference type="Proteomes" id="UP000515135">
    <property type="component" value="Unplaced"/>
</dbReference>
<proteinExistence type="predicted"/>
<feature type="transmembrane region" description="Helical" evidence="2">
    <location>
        <begin position="20"/>
        <end position="41"/>
    </location>
</feature>
<keyword evidence="4" id="KW-1185">Reference proteome</keyword>
<feature type="compositionally biased region" description="Basic residues" evidence="1">
    <location>
        <begin position="119"/>
        <end position="136"/>
    </location>
</feature>
<protein>
    <submittedName>
        <fullName evidence="5">Uncharacterized protein LOC109487396</fullName>
    </submittedName>
</protein>
<dbReference type="GeneID" id="109487396"/>
<dbReference type="AlphaFoldDB" id="A0A6P5AL44"/>
<dbReference type="InterPro" id="IPR046815">
    <property type="entry name" value="P2RX7_C"/>
</dbReference>
<accession>A0A6P5AL44</accession>
<sequence length="450" mass="46167">MFTIKKNKRKFAADVKKTRVLPKTLYIWLVLCPHIASLLSIQGDRVRGRAFARHNVERAGLQVPSPVREMPPTSPTDMDTSALSDDFGDMSLEIDDVMAMEPEEEPGTPAPGEEIAPPRRGRRNAAPGRRGRRRHTPALSTNQQVATIQQLRERRRTRLQDKVHAMTLEELRALVLKMVDKRPAVVLDIIDVDMQREAAEEAAVGGAAGGGTDGGRGAAGGVAAGGGAAGGAPGGVAAGGAPGAGAAGGAPGGGAAAGGGAAGGAPGGGAAGGAPGGGAAPGGVAAGGAPGGGAAGGAPGGGAAGGAPGGGAAGGGGHGLEWCTCHHCREMPTDQERICCGGGPDSCVSTLHSCNLSHLFQDMDLYILDPGTLWFARNYRNDMLALQDAQEPGADNREFRHAAYRHYVLWQYGRLGEGNRVVIPSCCVWRIRDTYPDPHNHYTGYIANRL</sequence>
<evidence type="ECO:0000313" key="4">
    <source>
        <dbReference type="Proteomes" id="UP000515135"/>
    </source>
</evidence>
<dbReference type="RefSeq" id="XP_019646944.1">
    <property type="nucleotide sequence ID" value="XM_019791385.1"/>
</dbReference>
<feature type="region of interest" description="Disordered" evidence="1">
    <location>
        <begin position="101"/>
        <end position="146"/>
    </location>
</feature>
<evidence type="ECO:0000256" key="2">
    <source>
        <dbReference type="SAM" id="Phobius"/>
    </source>
</evidence>
<dbReference type="PANTHER" id="PTHR36981:SF3">
    <property type="entry name" value="UBIQUITIN-LIKE PROTEASE FAMILY PROFILE DOMAIN-CONTAINING PROTEIN"/>
    <property type="match status" value="1"/>
</dbReference>
<evidence type="ECO:0000256" key="1">
    <source>
        <dbReference type="SAM" id="MobiDB-lite"/>
    </source>
</evidence>
<gene>
    <name evidence="5" type="primary">LOC109487396</name>
</gene>
<dbReference type="KEGG" id="bbel:109487396"/>
<reference evidence="5" key="1">
    <citation type="submission" date="2025-08" db="UniProtKB">
        <authorList>
            <consortium name="RefSeq"/>
        </authorList>
    </citation>
    <scope>IDENTIFICATION</scope>
    <source>
        <tissue evidence="5">Gonad</tissue>
    </source>
</reference>
<keyword evidence="2" id="KW-0812">Transmembrane</keyword>
<organism evidence="4 5">
    <name type="scientific">Branchiostoma belcheri</name>
    <name type="common">Amphioxus</name>
    <dbReference type="NCBI Taxonomy" id="7741"/>
    <lineage>
        <taxon>Eukaryota</taxon>
        <taxon>Metazoa</taxon>
        <taxon>Chordata</taxon>
        <taxon>Cephalochordata</taxon>
        <taxon>Leptocardii</taxon>
        <taxon>Amphioxiformes</taxon>
        <taxon>Branchiostomatidae</taxon>
        <taxon>Branchiostoma</taxon>
    </lineage>
</organism>
<evidence type="ECO:0000259" key="3">
    <source>
        <dbReference type="Pfam" id="PF20478"/>
    </source>
</evidence>
<dbReference type="Pfam" id="PF20478">
    <property type="entry name" value="P2RX7_C"/>
    <property type="match status" value="1"/>
</dbReference>
<dbReference type="OrthoDB" id="10066060at2759"/>
<name>A0A6P5AL44_BRABE</name>
<dbReference type="PANTHER" id="PTHR36981">
    <property type="entry name" value="ZGC:195170"/>
    <property type="match status" value="1"/>
</dbReference>
<evidence type="ECO:0000313" key="5">
    <source>
        <dbReference type="RefSeq" id="XP_019646944.1"/>
    </source>
</evidence>
<feature type="region of interest" description="Disordered" evidence="1">
    <location>
        <begin position="243"/>
        <end position="277"/>
    </location>
</feature>